<dbReference type="PANTHER" id="PTHR43065:SF10">
    <property type="entry name" value="PEROXIDE STRESS-ACTIVATED HISTIDINE KINASE MAK3"/>
    <property type="match status" value="1"/>
</dbReference>
<evidence type="ECO:0000256" key="2">
    <source>
        <dbReference type="ARBA" id="ARBA00012438"/>
    </source>
</evidence>
<gene>
    <name evidence="10" type="ORF">CQS04_03840</name>
</gene>
<dbReference type="OrthoDB" id="9813151at2"/>
<dbReference type="InterPro" id="IPR036890">
    <property type="entry name" value="HATPase_C_sf"/>
</dbReference>
<evidence type="ECO:0000313" key="11">
    <source>
        <dbReference type="Proteomes" id="UP000228680"/>
    </source>
</evidence>
<keyword evidence="7" id="KW-0067">ATP-binding</keyword>
<evidence type="ECO:0000256" key="1">
    <source>
        <dbReference type="ARBA" id="ARBA00000085"/>
    </source>
</evidence>
<evidence type="ECO:0000256" key="6">
    <source>
        <dbReference type="ARBA" id="ARBA00022777"/>
    </source>
</evidence>
<protein>
    <recommendedName>
        <fullName evidence="2">histidine kinase</fullName>
        <ecNumber evidence="2">2.7.13.3</ecNumber>
    </recommendedName>
</protein>
<dbReference type="Gene3D" id="3.30.565.10">
    <property type="entry name" value="Histidine kinase-like ATPase, C-terminal domain"/>
    <property type="match status" value="1"/>
</dbReference>
<dbReference type="EMBL" id="PCGR01000001">
    <property type="protein sequence ID" value="PJK18020.1"/>
    <property type="molecule type" value="Genomic_DNA"/>
</dbReference>
<keyword evidence="3" id="KW-0597">Phosphoprotein</keyword>
<dbReference type="PANTHER" id="PTHR43065">
    <property type="entry name" value="SENSOR HISTIDINE KINASE"/>
    <property type="match status" value="1"/>
</dbReference>
<dbReference type="InterPro" id="IPR003594">
    <property type="entry name" value="HATPase_dom"/>
</dbReference>
<dbReference type="SMART" id="SM00387">
    <property type="entry name" value="HATPase_c"/>
    <property type="match status" value="1"/>
</dbReference>
<evidence type="ECO:0000256" key="4">
    <source>
        <dbReference type="ARBA" id="ARBA00022679"/>
    </source>
</evidence>
<evidence type="ECO:0000256" key="7">
    <source>
        <dbReference type="ARBA" id="ARBA00022840"/>
    </source>
</evidence>
<dbReference type="Proteomes" id="UP000228680">
    <property type="component" value="Unassembled WGS sequence"/>
</dbReference>
<dbReference type="EC" id="2.7.13.3" evidence="2"/>
<name>A0A2M9F3H3_9BACL</name>
<keyword evidence="5" id="KW-0547">Nucleotide-binding</keyword>
<sequence>MNKKWIAKVHFLYVDSIVIKQILINSIKNAIEAMQDGGTILIVVDSHDGEIEISIHDEGTGLDLNHLNRYFEAFYTTKESGTGLGLAHASRVMEDLRGRIEVANNLAGGARFYYFFTTAIYV</sequence>
<keyword evidence="8" id="KW-0902">Two-component regulatory system</keyword>
<proteinExistence type="predicted"/>
<feature type="domain" description="Histidine kinase" evidence="9">
    <location>
        <begin position="1"/>
        <end position="120"/>
    </location>
</feature>
<organism evidence="10 11">
    <name type="scientific">Chryseomicrobium excrementi</name>
    <dbReference type="NCBI Taxonomy" id="2041346"/>
    <lineage>
        <taxon>Bacteria</taxon>
        <taxon>Bacillati</taxon>
        <taxon>Bacillota</taxon>
        <taxon>Bacilli</taxon>
        <taxon>Bacillales</taxon>
        <taxon>Caryophanaceae</taxon>
        <taxon>Chryseomicrobium</taxon>
    </lineage>
</organism>
<dbReference type="AlphaFoldDB" id="A0A2M9F3H3"/>
<dbReference type="PRINTS" id="PR00344">
    <property type="entry name" value="BCTRLSENSOR"/>
</dbReference>
<evidence type="ECO:0000256" key="3">
    <source>
        <dbReference type="ARBA" id="ARBA00022553"/>
    </source>
</evidence>
<dbReference type="GO" id="GO:0005524">
    <property type="term" value="F:ATP binding"/>
    <property type="evidence" value="ECO:0007669"/>
    <property type="project" value="UniProtKB-KW"/>
</dbReference>
<reference evidence="10 11" key="1">
    <citation type="submission" date="2017-10" db="EMBL/GenBank/DDBJ databases">
        <title>Draft genome of Chryseomicrobium casticus sp. nov.</title>
        <authorList>
            <person name="Chakraborty R."/>
            <person name="Saha T."/>
        </authorList>
    </citation>
    <scope>NUCLEOTIDE SEQUENCE [LARGE SCALE GENOMIC DNA]</scope>
    <source>
        <strain evidence="10 11">ET03</strain>
    </source>
</reference>
<accession>A0A2M9F3H3</accession>
<dbReference type="PROSITE" id="PS50109">
    <property type="entry name" value="HIS_KIN"/>
    <property type="match status" value="1"/>
</dbReference>
<evidence type="ECO:0000256" key="5">
    <source>
        <dbReference type="ARBA" id="ARBA00022741"/>
    </source>
</evidence>
<dbReference type="InterPro" id="IPR005467">
    <property type="entry name" value="His_kinase_dom"/>
</dbReference>
<dbReference type="GO" id="GO:0004673">
    <property type="term" value="F:protein histidine kinase activity"/>
    <property type="evidence" value="ECO:0007669"/>
    <property type="project" value="UniProtKB-EC"/>
</dbReference>
<keyword evidence="4" id="KW-0808">Transferase</keyword>
<comment type="catalytic activity">
    <reaction evidence="1">
        <text>ATP + protein L-histidine = ADP + protein N-phospho-L-histidine.</text>
        <dbReference type="EC" id="2.7.13.3"/>
    </reaction>
</comment>
<evidence type="ECO:0000256" key="8">
    <source>
        <dbReference type="ARBA" id="ARBA00023012"/>
    </source>
</evidence>
<dbReference type="SUPFAM" id="SSF55874">
    <property type="entry name" value="ATPase domain of HSP90 chaperone/DNA topoisomerase II/histidine kinase"/>
    <property type="match status" value="1"/>
</dbReference>
<keyword evidence="6" id="KW-0418">Kinase</keyword>
<dbReference type="Pfam" id="PF02518">
    <property type="entry name" value="HATPase_c"/>
    <property type="match status" value="1"/>
</dbReference>
<keyword evidence="11" id="KW-1185">Reference proteome</keyword>
<dbReference type="GO" id="GO:0000160">
    <property type="term" value="P:phosphorelay signal transduction system"/>
    <property type="evidence" value="ECO:0007669"/>
    <property type="project" value="UniProtKB-KW"/>
</dbReference>
<dbReference type="InterPro" id="IPR004358">
    <property type="entry name" value="Sig_transdc_His_kin-like_C"/>
</dbReference>
<comment type="caution">
    <text evidence="10">The sequence shown here is derived from an EMBL/GenBank/DDBJ whole genome shotgun (WGS) entry which is preliminary data.</text>
</comment>
<evidence type="ECO:0000313" key="10">
    <source>
        <dbReference type="EMBL" id="PJK18020.1"/>
    </source>
</evidence>
<evidence type="ECO:0000259" key="9">
    <source>
        <dbReference type="PROSITE" id="PS50109"/>
    </source>
</evidence>
<dbReference type="RefSeq" id="WP_100352851.1">
    <property type="nucleotide sequence ID" value="NZ_PCGR01000001.1"/>
</dbReference>